<gene>
    <name evidence="2" type="ORF">QH948_05150</name>
</gene>
<keyword evidence="3" id="KW-1185">Reference proteome</keyword>
<dbReference type="EMBL" id="CP123967">
    <property type="protein sequence ID" value="WGT48144.1"/>
    <property type="molecule type" value="Genomic_DNA"/>
</dbReference>
<proteinExistence type="predicted"/>
<dbReference type="Pfam" id="PF13508">
    <property type="entry name" value="Acetyltransf_7"/>
    <property type="match status" value="1"/>
</dbReference>
<keyword evidence="2" id="KW-0012">Acyltransferase</keyword>
<dbReference type="Proteomes" id="UP001244136">
    <property type="component" value="Chromosome"/>
</dbReference>
<dbReference type="Pfam" id="PF13410">
    <property type="entry name" value="GST_C_2"/>
    <property type="match status" value="1"/>
</dbReference>
<dbReference type="InterPro" id="IPR036282">
    <property type="entry name" value="Glutathione-S-Trfase_C_sf"/>
</dbReference>
<evidence type="ECO:0000313" key="3">
    <source>
        <dbReference type="Proteomes" id="UP001244136"/>
    </source>
</evidence>
<name>A0ABY8Q027_9ACTN</name>
<feature type="domain" description="N-acetyltransferase" evidence="1">
    <location>
        <begin position="22"/>
        <end position="180"/>
    </location>
</feature>
<dbReference type="EC" id="2.3.1.-" evidence="2"/>
<dbReference type="PROSITE" id="PS51186">
    <property type="entry name" value="GNAT"/>
    <property type="match status" value="1"/>
</dbReference>
<keyword evidence="2" id="KW-0808">Transferase</keyword>
<dbReference type="GO" id="GO:0016746">
    <property type="term" value="F:acyltransferase activity"/>
    <property type="evidence" value="ECO:0007669"/>
    <property type="project" value="UniProtKB-KW"/>
</dbReference>
<dbReference type="Gene3D" id="3.40.630.30">
    <property type="match status" value="1"/>
</dbReference>
<dbReference type="SUPFAM" id="SSF55729">
    <property type="entry name" value="Acyl-CoA N-acyltransferases (Nat)"/>
    <property type="match status" value="1"/>
</dbReference>
<evidence type="ECO:0000313" key="2">
    <source>
        <dbReference type="EMBL" id="WGT48144.1"/>
    </source>
</evidence>
<organism evidence="2 3">
    <name type="scientific">Tessaracoccus lacteus</name>
    <dbReference type="NCBI Taxonomy" id="3041766"/>
    <lineage>
        <taxon>Bacteria</taxon>
        <taxon>Bacillati</taxon>
        <taxon>Actinomycetota</taxon>
        <taxon>Actinomycetes</taxon>
        <taxon>Propionibacteriales</taxon>
        <taxon>Propionibacteriaceae</taxon>
        <taxon>Tessaracoccus</taxon>
    </lineage>
</organism>
<dbReference type="InterPro" id="IPR000182">
    <property type="entry name" value="GNAT_dom"/>
</dbReference>
<dbReference type="InterPro" id="IPR016181">
    <property type="entry name" value="Acyl_CoA_acyltransferase"/>
</dbReference>
<sequence length="452" mass="48634">MIGQDTTHIPEDLLRWGLGDGRELRLARTDEFDLVGALLQEAFTAGCWVTPRYLQHLGDIASRAAVSHVWVVSDSVGLLGAVLTPKPQHHRPRLFTFNVLGVAPRGRGLQVGWALVDHSVALASALGYAGLELRSSPQMTAAHALYRRYGFVRRPEFETAVVDSGQRLFAFTYRVVDPAPTTPIPYQEPEVAWAFPGHHEEEAVDITELRPIASSPPEPGEDALGALPPGARVRIDPTSLRGRAAAAALTVAGSGQLIDWVDAPTADPELIVDGAVVHIDPATLARRALRGTPWYQAEQAARVDPVVAQIRDDLVAGLEDAVFAEDPDTRTASLRLFYARLGRLEASLGRGRWLVGDRPSVADLELFAVLIALDLQQRAHLAPGSAAVADYPRLFELGRRLLAAGVLPPEILAAVGLGGTGELLWGEPLPVEGIDDLRAAWLAPASQREAVA</sequence>
<reference evidence="2 3" key="1">
    <citation type="journal article" date="2008" name="Int. J. Syst. Evol. Microbiol.">
        <title>Tessaracoccus flavescens sp. nov., isolated from marine sediment.</title>
        <authorList>
            <person name="Lee D.W."/>
            <person name="Lee S.D."/>
        </authorList>
    </citation>
    <scope>NUCLEOTIDE SEQUENCE [LARGE SCALE GENOMIC DNA]</scope>
    <source>
        <strain evidence="2 3">T21</strain>
    </source>
</reference>
<protein>
    <submittedName>
        <fullName evidence="2">GNAT family N-acetyltransferase</fullName>
        <ecNumber evidence="2">2.3.1.-</ecNumber>
    </submittedName>
</protein>
<accession>A0ABY8Q027</accession>
<dbReference type="Gene3D" id="1.20.1050.10">
    <property type="match status" value="1"/>
</dbReference>
<evidence type="ECO:0000259" key="1">
    <source>
        <dbReference type="PROSITE" id="PS51186"/>
    </source>
</evidence>
<dbReference type="SUPFAM" id="SSF47616">
    <property type="entry name" value="GST C-terminal domain-like"/>
    <property type="match status" value="1"/>
</dbReference>
<dbReference type="RefSeq" id="WP_281145794.1">
    <property type="nucleotide sequence ID" value="NZ_CP123967.1"/>
</dbReference>